<reference evidence="11" key="2">
    <citation type="submission" date="2020-09" db="EMBL/GenBank/DDBJ databases">
        <authorList>
            <person name="Sun Q."/>
            <person name="Kim S."/>
        </authorList>
    </citation>
    <scope>NUCLEOTIDE SEQUENCE</scope>
    <source>
        <strain evidence="11">KCTC 32501</strain>
    </source>
</reference>
<feature type="transmembrane region" description="Helical" evidence="10">
    <location>
        <begin position="329"/>
        <end position="353"/>
    </location>
</feature>
<sequence>MTWLDIITMYVMIYPSATAFLWMIGGIYYFFTQEEIGHITSYDANDPTFVTIMVPCYNEAANIDETVEHLLNIRYTNYEILLINDGSRDDTARLIDGWAACEPKIRALHQENQGKATALNNGIKHARGEILVCIDGDAVLDYDAISYLVKAMKGKPNVAAITGNPRVRTRTTIIGKLQVTEFSSIIGLTKRTQSVYGTIFTISGVIGAFRKSAMESIGGWSPDMITEDIDVSWKLQMMGYDILFEANALCWVLMPETLKGLYKQRLRWAQGGAEVFLKFFKSGISWSGRRFWPHLFEYAATLTWAYSMLGLIVLRFFDPYLLLHPEFNWHILRSTSFIILCICMIQFTVSLYIDSHYERGLWRSFIWCIWYPLAYWTLNLITMTIAFPKALFRKRGQLAVWSSPDRGVSL</sequence>
<proteinExistence type="inferred from homology"/>
<name>A0A8J3CLH2_9BURK</name>
<feature type="transmembrane region" description="Helical" evidence="10">
    <location>
        <begin position="6"/>
        <end position="31"/>
    </location>
</feature>
<gene>
    <name evidence="11" type="primary">pgaC</name>
    <name evidence="11" type="ORF">GCM10009007_04020</name>
</gene>
<dbReference type="GO" id="GO:0005886">
    <property type="term" value="C:plasma membrane"/>
    <property type="evidence" value="ECO:0007669"/>
    <property type="project" value="UniProtKB-SubCell"/>
</dbReference>
<dbReference type="Pfam" id="PF13641">
    <property type="entry name" value="Glyco_tranf_2_3"/>
    <property type="match status" value="1"/>
</dbReference>
<evidence type="ECO:0000256" key="1">
    <source>
        <dbReference type="ARBA" id="ARBA00004651"/>
    </source>
</evidence>
<dbReference type="NCBIfam" id="TIGR03937">
    <property type="entry name" value="PgaC_IcaA"/>
    <property type="match status" value="1"/>
</dbReference>
<organism evidence="11 12">
    <name type="scientific">Formosimonas limnophila</name>
    <dbReference type="NCBI Taxonomy" id="1384487"/>
    <lineage>
        <taxon>Bacteria</taxon>
        <taxon>Pseudomonadati</taxon>
        <taxon>Pseudomonadota</taxon>
        <taxon>Betaproteobacteria</taxon>
        <taxon>Burkholderiales</taxon>
        <taxon>Burkholderiaceae</taxon>
        <taxon>Formosimonas</taxon>
    </lineage>
</organism>
<dbReference type="InterPro" id="IPR029044">
    <property type="entry name" value="Nucleotide-diphossugar_trans"/>
</dbReference>
<evidence type="ECO:0000256" key="10">
    <source>
        <dbReference type="RuleBase" id="RU364028"/>
    </source>
</evidence>
<feature type="transmembrane region" description="Helical" evidence="10">
    <location>
        <begin position="365"/>
        <end position="387"/>
    </location>
</feature>
<dbReference type="GO" id="GO:0043708">
    <property type="term" value="P:cell adhesion involved in biofilm formation"/>
    <property type="evidence" value="ECO:0007669"/>
    <property type="project" value="InterPro"/>
</dbReference>
<keyword evidence="12" id="KW-1185">Reference proteome</keyword>
<evidence type="ECO:0000313" key="11">
    <source>
        <dbReference type="EMBL" id="GHA66711.1"/>
    </source>
</evidence>
<dbReference type="PANTHER" id="PTHR43630:SF1">
    <property type="entry name" value="POLY-BETA-1,6-N-ACETYL-D-GLUCOSAMINE SYNTHASE"/>
    <property type="match status" value="1"/>
</dbReference>
<dbReference type="AlphaFoldDB" id="A0A8J3CLH2"/>
<dbReference type="InterPro" id="IPR023853">
    <property type="entry name" value="PGA_PgaC/IcaA"/>
</dbReference>
<evidence type="ECO:0000256" key="2">
    <source>
        <dbReference type="ARBA" id="ARBA00006739"/>
    </source>
</evidence>
<evidence type="ECO:0000256" key="3">
    <source>
        <dbReference type="ARBA" id="ARBA00022475"/>
    </source>
</evidence>
<comment type="similarity">
    <text evidence="2 10">Belongs to the glycosyltransferase 2 family.</text>
</comment>
<dbReference type="Proteomes" id="UP000614287">
    <property type="component" value="Unassembled WGS sequence"/>
</dbReference>
<evidence type="ECO:0000256" key="6">
    <source>
        <dbReference type="ARBA" id="ARBA00022692"/>
    </source>
</evidence>
<keyword evidence="3 10" id="KW-1003">Cell membrane</keyword>
<dbReference type="PANTHER" id="PTHR43630">
    <property type="entry name" value="POLY-BETA-1,6-N-ACETYL-D-GLUCOSAMINE SYNTHASE"/>
    <property type="match status" value="1"/>
</dbReference>
<dbReference type="SUPFAM" id="SSF53448">
    <property type="entry name" value="Nucleotide-diphospho-sugar transferases"/>
    <property type="match status" value="1"/>
</dbReference>
<protein>
    <recommendedName>
        <fullName evidence="9 10">Poly-beta-1,6-N-acetyl-D-glucosamine synthase</fullName>
        <shortName evidence="10">Poly-beta-1,6-GlcNAc synthase</shortName>
        <ecNumber evidence="10">2.4.1.-</ecNumber>
    </recommendedName>
</protein>
<dbReference type="RefSeq" id="WP_189490835.1">
    <property type="nucleotide sequence ID" value="NZ_BMZG01000002.1"/>
</dbReference>
<accession>A0A8J3CLH2</accession>
<keyword evidence="8 10" id="KW-0472">Membrane</keyword>
<keyword evidence="4 10" id="KW-0328">Glycosyltransferase</keyword>
<evidence type="ECO:0000313" key="12">
    <source>
        <dbReference type="Proteomes" id="UP000614287"/>
    </source>
</evidence>
<dbReference type="GO" id="GO:0008375">
    <property type="term" value="F:acetylglucosaminyltransferase activity"/>
    <property type="evidence" value="ECO:0007669"/>
    <property type="project" value="UniProtKB-UniRule"/>
</dbReference>
<comment type="caution">
    <text evidence="11">The sequence shown here is derived from an EMBL/GenBank/DDBJ whole genome shotgun (WGS) entry which is preliminary data.</text>
</comment>
<evidence type="ECO:0000256" key="7">
    <source>
        <dbReference type="ARBA" id="ARBA00022989"/>
    </source>
</evidence>
<dbReference type="CDD" id="cd06423">
    <property type="entry name" value="CESA_like"/>
    <property type="match status" value="1"/>
</dbReference>
<comment type="subcellular location">
    <subcellularLocation>
        <location evidence="1 10">Cell membrane</location>
        <topology evidence="1 10">Multi-pass membrane protein</topology>
    </subcellularLocation>
</comment>
<dbReference type="EC" id="2.4.1.-" evidence="10"/>
<dbReference type="EMBL" id="BMZG01000002">
    <property type="protein sequence ID" value="GHA66711.1"/>
    <property type="molecule type" value="Genomic_DNA"/>
</dbReference>
<evidence type="ECO:0000256" key="9">
    <source>
        <dbReference type="NCBIfam" id="TIGR03937"/>
    </source>
</evidence>
<keyword evidence="7 10" id="KW-1133">Transmembrane helix</keyword>
<reference evidence="11" key="1">
    <citation type="journal article" date="2014" name="Int. J. Syst. Evol. Microbiol.">
        <title>Complete genome sequence of Corynebacterium casei LMG S-19264T (=DSM 44701T), isolated from a smear-ripened cheese.</title>
        <authorList>
            <consortium name="US DOE Joint Genome Institute (JGI-PGF)"/>
            <person name="Walter F."/>
            <person name="Albersmeier A."/>
            <person name="Kalinowski J."/>
            <person name="Ruckert C."/>
        </authorList>
    </citation>
    <scope>NUCLEOTIDE SEQUENCE</scope>
    <source>
        <strain evidence="11">KCTC 32501</strain>
    </source>
</reference>
<evidence type="ECO:0000256" key="5">
    <source>
        <dbReference type="ARBA" id="ARBA00022679"/>
    </source>
</evidence>
<keyword evidence="5 10" id="KW-0808">Transferase</keyword>
<feature type="transmembrane region" description="Helical" evidence="10">
    <location>
        <begin position="295"/>
        <end position="317"/>
    </location>
</feature>
<evidence type="ECO:0000256" key="8">
    <source>
        <dbReference type="ARBA" id="ARBA00023136"/>
    </source>
</evidence>
<keyword evidence="6 10" id="KW-0812">Transmembrane</keyword>
<evidence type="ECO:0000256" key="4">
    <source>
        <dbReference type="ARBA" id="ARBA00022676"/>
    </source>
</evidence>
<dbReference type="Gene3D" id="3.90.550.10">
    <property type="entry name" value="Spore Coat Polysaccharide Biosynthesis Protein SpsA, Chain A"/>
    <property type="match status" value="1"/>
</dbReference>